<dbReference type="KEGG" id="phu:Phum_PHUM490500"/>
<name>E0VWR6_PEDHC</name>
<evidence type="ECO:0000313" key="18">
    <source>
        <dbReference type="EMBL" id="EEB17822.1"/>
    </source>
</evidence>
<evidence type="ECO:0000256" key="16">
    <source>
        <dbReference type="SAM" id="SignalP"/>
    </source>
</evidence>
<feature type="signal peptide" evidence="16">
    <location>
        <begin position="1"/>
        <end position="19"/>
    </location>
</feature>
<evidence type="ECO:0000256" key="5">
    <source>
        <dbReference type="ARBA" id="ARBA00004496"/>
    </source>
</evidence>
<dbReference type="HOGENOM" id="CLU_036110_3_2_1"/>
<evidence type="ECO:0000256" key="9">
    <source>
        <dbReference type="ARBA" id="ARBA00022490"/>
    </source>
</evidence>
<dbReference type="FunFam" id="2.120.10.30:FF:000027">
    <property type="entry name" value="Regucalcin homologue"/>
    <property type="match status" value="1"/>
</dbReference>
<evidence type="ECO:0000256" key="4">
    <source>
        <dbReference type="ARBA" id="ARBA00001946"/>
    </source>
</evidence>
<accession>E0VWR6</accession>
<dbReference type="STRING" id="121224.E0VWR6"/>
<comment type="cofactor">
    <cofactor evidence="3">
        <name>Mn(2+)</name>
        <dbReference type="ChEBI" id="CHEBI:29035"/>
    </cofactor>
</comment>
<keyword evidence="20" id="KW-1185">Reference proteome</keyword>
<proteinExistence type="inferred from homology"/>
<evidence type="ECO:0000259" key="17">
    <source>
        <dbReference type="Pfam" id="PF08450"/>
    </source>
</evidence>
<evidence type="ECO:0000256" key="12">
    <source>
        <dbReference type="ARBA" id="ARBA00022837"/>
    </source>
</evidence>
<evidence type="ECO:0000256" key="2">
    <source>
        <dbReference type="ARBA" id="ARBA00001913"/>
    </source>
</evidence>
<dbReference type="FunCoup" id="E0VWR6">
    <property type="interactions" value="135"/>
</dbReference>
<dbReference type="CTD" id="8235743"/>
<reference evidence="18" key="2">
    <citation type="submission" date="2007-04" db="EMBL/GenBank/DDBJ databases">
        <title>The genome of the human body louse.</title>
        <authorList>
            <consortium name="The Human Body Louse Genome Consortium"/>
            <person name="Kirkness E."/>
            <person name="Walenz B."/>
            <person name="Hass B."/>
            <person name="Bruggner R."/>
            <person name="Strausberg R."/>
        </authorList>
    </citation>
    <scope>NUCLEOTIDE SEQUENCE</scope>
    <source>
        <strain evidence="18">USDA</strain>
    </source>
</reference>
<comment type="cofactor">
    <cofactor evidence="4">
        <name>Mg(2+)</name>
        <dbReference type="ChEBI" id="CHEBI:18420"/>
    </cofactor>
</comment>
<dbReference type="EMBL" id="AAZO01005935">
    <property type="status" value="NOT_ANNOTATED_CDS"/>
    <property type="molecule type" value="Genomic_DNA"/>
</dbReference>
<evidence type="ECO:0000313" key="19">
    <source>
        <dbReference type="EnsemblMetazoa" id="PHUM490500-PA"/>
    </source>
</evidence>
<evidence type="ECO:0000256" key="15">
    <source>
        <dbReference type="PIRSR" id="PIRSR605511-2"/>
    </source>
</evidence>
<dbReference type="GO" id="GO:0004341">
    <property type="term" value="F:gluconolactonase activity"/>
    <property type="evidence" value="ECO:0007669"/>
    <property type="project" value="UniProtKB-EC"/>
</dbReference>
<feature type="binding site" evidence="15">
    <location>
        <position position="129"/>
    </location>
    <ligand>
        <name>substrate</name>
    </ligand>
</feature>
<gene>
    <name evidence="19" type="primary">8235743</name>
    <name evidence="18" type="ORF">Phum_PHUM490500</name>
</gene>
<dbReference type="OMA" id="IWMACFE"/>
<feature type="binding site" evidence="15">
    <location>
        <position position="233"/>
    </location>
    <ligand>
        <name>a divalent metal cation</name>
        <dbReference type="ChEBI" id="CHEBI:60240"/>
    </ligand>
</feature>
<comment type="catalytic activity">
    <reaction evidence="1">
        <text>D-glucono-1,5-lactone + H2O = D-gluconate + H(+)</text>
        <dbReference type="Rhea" id="RHEA:10440"/>
        <dbReference type="ChEBI" id="CHEBI:15377"/>
        <dbReference type="ChEBI" id="CHEBI:15378"/>
        <dbReference type="ChEBI" id="CHEBI:16217"/>
        <dbReference type="ChEBI" id="CHEBI:18391"/>
        <dbReference type="EC" id="3.1.1.17"/>
    </reaction>
</comment>
<comment type="subcellular location">
    <subcellularLocation>
        <location evidence="5">Cytoplasm</location>
    </subcellularLocation>
</comment>
<keyword evidence="12" id="KW-0106">Calcium</keyword>
<comment type="similarity">
    <text evidence="6">Belongs to the SMP-30/CGR1 family.</text>
</comment>
<evidence type="ECO:0000256" key="11">
    <source>
        <dbReference type="ARBA" id="ARBA00022801"/>
    </source>
</evidence>
<dbReference type="GO" id="GO:0019853">
    <property type="term" value="P:L-ascorbic acid biosynthetic process"/>
    <property type="evidence" value="ECO:0007669"/>
    <property type="project" value="TreeGrafter"/>
</dbReference>
<dbReference type="EnsemblMetazoa" id="PHUM490500-RA">
    <property type="protein sequence ID" value="PHUM490500-PA"/>
    <property type="gene ID" value="PHUM490500"/>
</dbReference>
<protein>
    <recommendedName>
        <fullName evidence="8">Regucalcin</fullName>
        <ecNumber evidence="7">3.1.1.17</ecNumber>
    </recommendedName>
    <alternativeName>
        <fullName evidence="13">Gluconolactonase</fullName>
    </alternativeName>
</protein>
<dbReference type="EMBL" id="DS235824">
    <property type="protein sequence ID" value="EEB17822.1"/>
    <property type="molecule type" value="Genomic_DNA"/>
</dbReference>
<evidence type="ECO:0000256" key="8">
    <source>
        <dbReference type="ARBA" id="ARBA00016808"/>
    </source>
</evidence>
<dbReference type="PANTHER" id="PTHR10907:SF66">
    <property type="entry name" value="MIP34848P1-RELATED"/>
    <property type="match status" value="1"/>
</dbReference>
<dbReference type="Pfam" id="PF08450">
    <property type="entry name" value="SGL"/>
    <property type="match status" value="1"/>
</dbReference>
<reference evidence="19" key="3">
    <citation type="submission" date="2020-05" db="UniProtKB">
        <authorList>
            <consortium name="EnsemblMetazoa"/>
        </authorList>
    </citation>
    <scope>IDENTIFICATION</scope>
    <source>
        <strain evidence="19">USDA</strain>
    </source>
</reference>
<reference evidence="18" key="1">
    <citation type="submission" date="2007-04" db="EMBL/GenBank/DDBJ databases">
        <title>Annotation of Pediculus humanus corporis strain USDA.</title>
        <authorList>
            <person name="Kirkness E."/>
            <person name="Hannick L."/>
            <person name="Hass B."/>
            <person name="Bruggner R."/>
            <person name="Lawson D."/>
            <person name="Bidwell S."/>
            <person name="Joardar V."/>
            <person name="Caler E."/>
            <person name="Walenz B."/>
            <person name="Inman J."/>
            <person name="Schobel S."/>
            <person name="Galinsky K."/>
            <person name="Amedeo P."/>
            <person name="Strausberg R."/>
        </authorList>
    </citation>
    <scope>NUCLEOTIDE SEQUENCE</scope>
    <source>
        <strain evidence="18">USDA</strain>
    </source>
</reference>
<organism>
    <name type="scientific">Pediculus humanus subsp. corporis</name>
    <name type="common">Body louse</name>
    <dbReference type="NCBI Taxonomy" id="121224"/>
    <lineage>
        <taxon>Eukaryota</taxon>
        <taxon>Metazoa</taxon>
        <taxon>Ecdysozoa</taxon>
        <taxon>Arthropoda</taxon>
        <taxon>Hexapoda</taxon>
        <taxon>Insecta</taxon>
        <taxon>Pterygota</taxon>
        <taxon>Neoptera</taxon>
        <taxon>Paraneoptera</taxon>
        <taxon>Psocodea</taxon>
        <taxon>Troctomorpha</taxon>
        <taxon>Phthiraptera</taxon>
        <taxon>Anoplura</taxon>
        <taxon>Pediculidae</taxon>
        <taxon>Pediculus</taxon>
    </lineage>
</organism>
<dbReference type="Proteomes" id="UP000009046">
    <property type="component" value="Unassembled WGS sequence"/>
</dbReference>
<comment type="cofactor">
    <cofactor evidence="2">
        <name>Ca(2+)</name>
        <dbReference type="ChEBI" id="CHEBI:29108"/>
    </cofactor>
</comment>
<dbReference type="InterPro" id="IPR011042">
    <property type="entry name" value="6-blade_b-propeller_TolB-like"/>
</dbReference>
<dbReference type="GO" id="GO:0005509">
    <property type="term" value="F:calcium ion binding"/>
    <property type="evidence" value="ECO:0007669"/>
    <property type="project" value="TreeGrafter"/>
</dbReference>
<dbReference type="Gene3D" id="2.120.10.30">
    <property type="entry name" value="TolB, C-terminal domain"/>
    <property type="match status" value="1"/>
</dbReference>
<dbReference type="InterPro" id="IPR005511">
    <property type="entry name" value="SMP-30"/>
</dbReference>
<evidence type="ECO:0000256" key="3">
    <source>
        <dbReference type="ARBA" id="ARBA00001936"/>
    </source>
</evidence>
<feature type="binding site" evidence="15">
    <location>
        <position position="33"/>
    </location>
    <ligand>
        <name>a divalent metal cation</name>
        <dbReference type="ChEBI" id="CHEBI:60240"/>
    </ligand>
</feature>
<dbReference type="PANTHER" id="PTHR10907">
    <property type="entry name" value="REGUCALCIN"/>
    <property type="match status" value="1"/>
</dbReference>
<keyword evidence="10 15" id="KW-0479">Metal-binding</keyword>
<keyword evidence="11" id="KW-0378">Hydrolase</keyword>
<dbReference type="eggNOG" id="KOG4499">
    <property type="taxonomic scope" value="Eukaryota"/>
</dbReference>
<feature type="binding site" evidence="15">
    <location>
        <position position="179"/>
    </location>
    <ligand>
        <name>a divalent metal cation</name>
        <dbReference type="ChEBI" id="CHEBI:60240"/>
    </ligand>
</feature>
<evidence type="ECO:0000256" key="7">
    <source>
        <dbReference type="ARBA" id="ARBA00013227"/>
    </source>
</evidence>
<evidence type="ECO:0000256" key="1">
    <source>
        <dbReference type="ARBA" id="ARBA00001589"/>
    </source>
</evidence>
<dbReference type="InParanoid" id="E0VWR6"/>
<dbReference type="GeneID" id="8235743"/>
<feature type="chain" id="PRO_5011412716" description="Regucalcin" evidence="16">
    <location>
        <begin position="20"/>
        <end position="328"/>
    </location>
</feature>
<keyword evidence="15" id="KW-0862">Zinc</keyword>
<dbReference type="EC" id="3.1.1.17" evidence="7"/>
<dbReference type="OrthoDB" id="423498at2759"/>
<dbReference type="AlphaFoldDB" id="E0VWR6"/>
<evidence type="ECO:0000256" key="6">
    <source>
        <dbReference type="ARBA" id="ARBA00008853"/>
    </source>
</evidence>
<dbReference type="SUPFAM" id="SSF63829">
    <property type="entry name" value="Calcium-dependent phosphotriesterase"/>
    <property type="match status" value="1"/>
</dbReference>
<feature type="domain" description="SMP-30/Gluconolactonase/LRE-like region" evidence="17">
    <location>
        <begin position="31"/>
        <end position="292"/>
    </location>
</feature>
<feature type="active site" description="Proton donor/acceptor" evidence="14">
    <location>
        <position position="233"/>
    </location>
</feature>
<evidence type="ECO:0000313" key="20">
    <source>
        <dbReference type="Proteomes" id="UP000009046"/>
    </source>
</evidence>
<keyword evidence="9" id="KW-0963">Cytoplasm</keyword>
<dbReference type="EMBL" id="AAZO01005936">
    <property type="status" value="NOT_ANNOTATED_CDS"/>
    <property type="molecule type" value="Genomic_DNA"/>
</dbReference>
<keyword evidence="16" id="KW-0732">Signal</keyword>
<evidence type="ECO:0000256" key="10">
    <source>
        <dbReference type="ARBA" id="ARBA00022723"/>
    </source>
</evidence>
<dbReference type="VEuPathDB" id="VectorBase:PHUM490500"/>
<comment type="cofactor">
    <cofactor evidence="15">
        <name>Zn(2+)</name>
        <dbReference type="ChEBI" id="CHEBI:29105"/>
    </cofactor>
    <text evidence="15">Binds 1 divalent metal cation per subunit.</text>
</comment>
<dbReference type="PRINTS" id="PR01790">
    <property type="entry name" value="SMP30FAMILY"/>
</dbReference>
<evidence type="ECO:0000256" key="13">
    <source>
        <dbReference type="ARBA" id="ARBA00032464"/>
    </source>
</evidence>
<sequence>MKIMLRVFLFVFLSKISSGFEVKSWTESRILGEGPHWDDKSQNLYFVDDFGSSIHRYDPKEEKEYYCKVHESAPVSIVIPIKDKPNEFAVTIGKNLTIVTWDGTSKTPESVKTVVALDEGPGKEENQFNDGKVDGKGRLWVGTMGPVKNDDFTPTAGSLYSIEMGKEPVKHFDNVSISNGLIWNQNYDKMFYIDSPTRKIDVFDFDLENGALSNRRLFFDVTDYLTDIKYGPDGMTIDDNDNLWVALFGSGKILNINGKTGEFIKEIKLPVTCPTSIAFGGTHLDELYVTSSAFFTKPEDKKLYPASGGTLRIIHVGVKGRIANPAQF</sequence>
<dbReference type="GO" id="GO:0005737">
    <property type="term" value="C:cytoplasm"/>
    <property type="evidence" value="ECO:0007669"/>
    <property type="project" value="UniProtKB-SubCell"/>
</dbReference>
<dbReference type="RefSeq" id="XP_002430560.1">
    <property type="nucleotide sequence ID" value="XM_002430515.1"/>
</dbReference>
<dbReference type="InterPro" id="IPR013658">
    <property type="entry name" value="SGL"/>
</dbReference>
<evidence type="ECO:0000256" key="14">
    <source>
        <dbReference type="PIRSR" id="PIRSR605511-1"/>
    </source>
</evidence>